<dbReference type="RefSeq" id="XP_029116668.1">
    <property type="nucleotide sequence ID" value="XM_029260835.1"/>
</dbReference>
<proteinExistence type="predicted"/>
<dbReference type="KEGG" id="egu:105061541"/>
<evidence type="ECO:0000313" key="1">
    <source>
        <dbReference type="Proteomes" id="UP000504607"/>
    </source>
</evidence>
<keyword evidence="1" id="KW-1185">Reference proteome</keyword>
<organism evidence="1 2">
    <name type="scientific">Elaeis guineensis var. tenera</name>
    <name type="common">Oil palm</name>
    <dbReference type="NCBI Taxonomy" id="51953"/>
    <lineage>
        <taxon>Eukaryota</taxon>
        <taxon>Viridiplantae</taxon>
        <taxon>Streptophyta</taxon>
        <taxon>Embryophyta</taxon>
        <taxon>Tracheophyta</taxon>
        <taxon>Spermatophyta</taxon>
        <taxon>Magnoliopsida</taxon>
        <taxon>Liliopsida</taxon>
        <taxon>Arecaceae</taxon>
        <taxon>Arecoideae</taxon>
        <taxon>Cocoseae</taxon>
        <taxon>Elaeidinae</taxon>
        <taxon>Elaeis</taxon>
    </lineage>
</organism>
<protein>
    <submittedName>
        <fullName evidence="2">Uncharacterized protein LOC105061541</fullName>
    </submittedName>
</protein>
<accession>A0A8N4ICI7</accession>
<gene>
    <name evidence="2" type="primary">LOC105061541</name>
</gene>
<sequence length="188" mass="20985">MQIPSSLPGLIDYMSGPMVEKKLKCLLACVAWLIWLARCARIYSHTSSNPQNILRQASLISQVTSASGGKSFISSSVPWTEFLAAWLGVKAAILYLNASKIWLEDLKNWRRRCSSFNISHTHREANQLADYFAQQAMTMDFQTENVVHLDSYALQILNTDAHGITYQKGGITMFYLCTLLISSSTGSP</sequence>
<dbReference type="AlphaFoldDB" id="A0A8N4ICI7"/>
<evidence type="ECO:0000313" key="2">
    <source>
        <dbReference type="RefSeq" id="XP_029116668.1"/>
    </source>
</evidence>
<dbReference type="Proteomes" id="UP000504607">
    <property type="component" value="Unplaced"/>
</dbReference>
<reference evidence="2" key="1">
    <citation type="submission" date="2025-08" db="UniProtKB">
        <authorList>
            <consortium name="RefSeq"/>
        </authorList>
    </citation>
    <scope>IDENTIFICATION</scope>
</reference>
<name>A0A8N4ICI7_ELAGV</name>